<dbReference type="EnsemblPlants" id="OPUNC11G03350.1">
    <property type="protein sequence ID" value="OPUNC11G03350.1"/>
    <property type="gene ID" value="OPUNC11G03350"/>
</dbReference>
<evidence type="ECO:0000313" key="10">
    <source>
        <dbReference type="Proteomes" id="UP000026962"/>
    </source>
</evidence>
<feature type="region of interest" description="Disordered" evidence="7">
    <location>
        <begin position="103"/>
        <end position="137"/>
    </location>
</feature>
<dbReference type="Gramene" id="OPUNC11G03350.1">
    <property type="protein sequence ID" value="OPUNC11G03350.1"/>
    <property type="gene ID" value="OPUNC11G03350"/>
</dbReference>
<dbReference type="GO" id="GO:0005634">
    <property type="term" value="C:nucleus"/>
    <property type="evidence" value="ECO:0007669"/>
    <property type="project" value="UniProtKB-SubCell"/>
</dbReference>
<dbReference type="Pfam" id="PF04844">
    <property type="entry name" value="Ovate"/>
    <property type="match status" value="1"/>
</dbReference>
<name>A0A0E0MCM8_ORYPU</name>
<dbReference type="InterPro" id="IPR006458">
    <property type="entry name" value="Ovate_C"/>
</dbReference>
<reference evidence="9" key="1">
    <citation type="submission" date="2015-04" db="UniProtKB">
        <authorList>
            <consortium name="EnsemblPlants"/>
        </authorList>
    </citation>
    <scope>IDENTIFICATION</scope>
</reference>
<evidence type="ECO:0000256" key="5">
    <source>
        <dbReference type="ARBA" id="ARBA00023242"/>
    </source>
</evidence>
<dbReference type="GO" id="GO:0045892">
    <property type="term" value="P:negative regulation of DNA-templated transcription"/>
    <property type="evidence" value="ECO:0007669"/>
    <property type="project" value="UniProtKB-UniRule"/>
</dbReference>
<keyword evidence="3 6" id="KW-0805">Transcription regulation</keyword>
<evidence type="ECO:0000256" key="7">
    <source>
        <dbReference type="SAM" id="MobiDB-lite"/>
    </source>
</evidence>
<reference evidence="9" key="2">
    <citation type="submission" date="2018-05" db="EMBL/GenBank/DDBJ databases">
        <title>OpunRS2 (Oryza punctata Reference Sequence Version 2).</title>
        <authorList>
            <person name="Zhang J."/>
            <person name="Kudrna D."/>
            <person name="Lee S."/>
            <person name="Talag J."/>
            <person name="Welchert J."/>
            <person name="Wing R.A."/>
        </authorList>
    </citation>
    <scope>NUCLEOTIDE SEQUENCE [LARGE SCALE GENOMIC DNA]</scope>
</reference>
<keyword evidence="4 6" id="KW-0804">Transcription</keyword>
<feature type="compositionally biased region" description="Basic residues" evidence="7">
    <location>
        <begin position="104"/>
        <end position="121"/>
    </location>
</feature>
<keyword evidence="2 6" id="KW-0678">Repressor</keyword>
<dbReference type="AlphaFoldDB" id="A0A0E0MCM8"/>
<evidence type="ECO:0000256" key="4">
    <source>
        <dbReference type="ARBA" id="ARBA00023163"/>
    </source>
</evidence>
<dbReference type="PANTHER" id="PTHR33057">
    <property type="entry name" value="TRANSCRIPTION REPRESSOR OFP7-RELATED"/>
    <property type="match status" value="1"/>
</dbReference>
<evidence type="ECO:0000256" key="6">
    <source>
        <dbReference type="RuleBase" id="RU367028"/>
    </source>
</evidence>
<dbReference type="Proteomes" id="UP000026962">
    <property type="component" value="Chromosome 11"/>
</dbReference>
<comment type="function">
    <text evidence="6">Transcriptional repressor that regulates multiple aspects of plant growth and development.</text>
</comment>
<accession>A0A0E0MCM8</accession>
<evidence type="ECO:0000256" key="1">
    <source>
        <dbReference type="ARBA" id="ARBA00004123"/>
    </source>
</evidence>
<dbReference type="HOGENOM" id="CLU_1868435_0_0_1"/>
<dbReference type="STRING" id="4537.A0A0E0MCM8"/>
<dbReference type="InterPro" id="IPR038933">
    <property type="entry name" value="Ovate"/>
</dbReference>
<organism evidence="9">
    <name type="scientific">Oryza punctata</name>
    <name type="common">Red rice</name>
    <dbReference type="NCBI Taxonomy" id="4537"/>
    <lineage>
        <taxon>Eukaryota</taxon>
        <taxon>Viridiplantae</taxon>
        <taxon>Streptophyta</taxon>
        <taxon>Embryophyta</taxon>
        <taxon>Tracheophyta</taxon>
        <taxon>Spermatophyta</taxon>
        <taxon>Magnoliopsida</taxon>
        <taxon>Liliopsida</taxon>
        <taxon>Poales</taxon>
        <taxon>Poaceae</taxon>
        <taxon>BOP clade</taxon>
        <taxon>Oryzoideae</taxon>
        <taxon>Oryzeae</taxon>
        <taxon>Oryzinae</taxon>
        <taxon>Oryza</taxon>
    </lineage>
</organism>
<feature type="compositionally biased region" description="Low complexity" evidence="7">
    <location>
        <begin position="1"/>
        <end position="11"/>
    </location>
</feature>
<dbReference type="PROSITE" id="PS51754">
    <property type="entry name" value="OVATE"/>
    <property type="match status" value="1"/>
</dbReference>
<protein>
    <recommendedName>
        <fullName evidence="6">Transcription repressor</fullName>
    </recommendedName>
    <alternativeName>
        <fullName evidence="6">Ovate family protein</fullName>
    </alternativeName>
</protein>
<proteinExistence type="predicted"/>
<evidence type="ECO:0000313" key="9">
    <source>
        <dbReference type="EnsemblPlants" id="OPUNC11G03350.1"/>
    </source>
</evidence>
<dbReference type="PANTHER" id="PTHR33057:SF202">
    <property type="entry name" value="TRANSCRIPTION REPRESSOR"/>
    <property type="match status" value="1"/>
</dbReference>
<comment type="subcellular location">
    <subcellularLocation>
        <location evidence="1 6">Nucleus</location>
    </subcellularLocation>
</comment>
<evidence type="ECO:0000259" key="8">
    <source>
        <dbReference type="PROSITE" id="PS51754"/>
    </source>
</evidence>
<feature type="domain" description="OVATE" evidence="8">
    <location>
        <begin position="60"/>
        <end position="119"/>
    </location>
</feature>
<keyword evidence="10" id="KW-1185">Reference proteome</keyword>
<evidence type="ECO:0000256" key="2">
    <source>
        <dbReference type="ARBA" id="ARBA00022491"/>
    </source>
</evidence>
<evidence type="ECO:0000256" key="3">
    <source>
        <dbReference type="ARBA" id="ARBA00023015"/>
    </source>
</evidence>
<keyword evidence="5 6" id="KW-0539">Nucleus</keyword>
<feature type="region of interest" description="Disordered" evidence="7">
    <location>
        <begin position="1"/>
        <end position="68"/>
    </location>
</feature>
<sequence>MITTASYYSSSRGGGAKKKKKQEEEPPYVAPPKVKVTAKSPSRRRKKTAEEDGGGVGVAVEKESSDPRADFRESMVQMVVEMGLCHWDDLRTMLRRLLALNRPRPPRRHPHRLRRGLRPARRPLAAGVRPSPALAES</sequence>